<proteinExistence type="predicted"/>
<dbReference type="Proteomes" id="UP000776276">
    <property type="component" value="Unassembled WGS sequence"/>
</dbReference>
<evidence type="ECO:0000313" key="1">
    <source>
        <dbReference type="EMBL" id="MBU3077711.1"/>
    </source>
</evidence>
<accession>A0ABS6BIR8</accession>
<evidence type="ECO:0000313" key="2">
    <source>
        <dbReference type="Proteomes" id="UP000776276"/>
    </source>
</evidence>
<organism evidence="1 2">
    <name type="scientific">Sphingomonas quercus</name>
    <dbReference type="NCBI Taxonomy" id="2842451"/>
    <lineage>
        <taxon>Bacteria</taxon>
        <taxon>Pseudomonadati</taxon>
        <taxon>Pseudomonadota</taxon>
        <taxon>Alphaproteobacteria</taxon>
        <taxon>Sphingomonadales</taxon>
        <taxon>Sphingomonadaceae</taxon>
        <taxon>Sphingomonas</taxon>
    </lineage>
</organism>
<sequence length="83" mass="9400">MEDVTDEFIARIERTGEMLRVRELSEIIEHRGLDGSTERLHGGKRWALINGYHVDATSDPNVFVVFETEQKIVRIDCAGEAGL</sequence>
<protein>
    <submittedName>
        <fullName evidence="1">Uncharacterized protein</fullName>
    </submittedName>
</protein>
<comment type="caution">
    <text evidence="1">The sequence shown here is derived from an EMBL/GenBank/DDBJ whole genome shotgun (WGS) entry which is preliminary data.</text>
</comment>
<keyword evidence="2" id="KW-1185">Reference proteome</keyword>
<gene>
    <name evidence="1" type="ORF">KOF26_07505</name>
</gene>
<name>A0ABS6BIR8_9SPHN</name>
<reference evidence="1 2" key="1">
    <citation type="submission" date="2021-06" db="EMBL/GenBank/DDBJ databases">
        <title>Sphingomonas sp. XMGL2, whole genome shotgun sequencing project.</title>
        <authorList>
            <person name="Zhao G."/>
            <person name="Shen L."/>
        </authorList>
    </citation>
    <scope>NUCLEOTIDE SEQUENCE [LARGE SCALE GENOMIC DNA]</scope>
    <source>
        <strain evidence="1 2">XMGL2</strain>
    </source>
</reference>
<dbReference type="EMBL" id="JAHKRT010000003">
    <property type="protein sequence ID" value="MBU3077711.1"/>
    <property type="molecule type" value="Genomic_DNA"/>
</dbReference>
<dbReference type="RefSeq" id="WP_216322635.1">
    <property type="nucleotide sequence ID" value="NZ_JAHKRT010000003.1"/>
</dbReference>